<comment type="similarity">
    <text evidence="1">Belongs to the AHA1 family.</text>
</comment>
<reference evidence="5 7" key="3">
    <citation type="submission" date="2019-02" db="EMBL/GenBank/DDBJ databases">
        <authorList>
            <consortium name="Pathogen Informatics"/>
        </authorList>
    </citation>
    <scope>NUCLEOTIDE SEQUENCE [LARGE SCALE GENOMIC DNA]</scope>
    <source>
        <strain evidence="5 7">3012STDY7078520</strain>
    </source>
</reference>
<dbReference type="EMBL" id="LQQR01000016">
    <property type="protein sequence ID" value="KZE20159.1"/>
    <property type="molecule type" value="Genomic_DNA"/>
</dbReference>
<dbReference type="GeneID" id="99775153"/>
<dbReference type="SUPFAM" id="SSF55961">
    <property type="entry name" value="Bet v1-like"/>
    <property type="match status" value="1"/>
</dbReference>
<evidence type="ECO:0000313" key="3">
    <source>
        <dbReference type="EMBL" id="KZE20159.1"/>
    </source>
</evidence>
<dbReference type="Proteomes" id="UP000386281">
    <property type="component" value="Unassembled WGS sequence"/>
</dbReference>
<evidence type="ECO:0000313" key="5">
    <source>
        <dbReference type="EMBL" id="VEW15170.1"/>
    </source>
</evidence>
<evidence type="ECO:0000256" key="1">
    <source>
        <dbReference type="ARBA" id="ARBA00006817"/>
    </source>
</evidence>
<evidence type="ECO:0000259" key="2">
    <source>
        <dbReference type="Pfam" id="PF08327"/>
    </source>
</evidence>
<dbReference type="RefSeq" id="WP_063249942.1">
    <property type="nucleotide sequence ID" value="NZ_CAACXN010000020.1"/>
</dbReference>
<accession>A0A165E6T3</accession>
<dbReference type="CDD" id="cd07825">
    <property type="entry name" value="SRPBCC_7"/>
    <property type="match status" value="1"/>
</dbReference>
<dbReference type="Gene3D" id="3.30.530.20">
    <property type="match status" value="1"/>
</dbReference>
<dbReference type="Proteomes" id="UP000076612">
    <property type="component" value="Unassembled WGS sequence"/>
</dbReference>
<feature type="domain" description="Activator of Hsp90 ATPase homologue 1/2-like C-terminal" evidence="2">
    <location>
        <begin position="16"/>
        <end position="153"/>
    </location>
</feature>
<dbReference type="Proteomes" id="UP000594979">
    <property type="component" value="Chromosome"/>
</dbReference>
<reference evidence="6" key="1">
    <citation type="submission" date="2016-01" db="EMBL/GenBank/DDBJ databases">
        <title>Draft genome of Chromobacterium sp. F49.</title>
        <authorList>
            <person name="Hong K.W."/>
        </authorList>
    </citation>
    <scope>NUCLEOTIDE SEQUENCE [LARGE SCALE GENOMIC DNA]</scope>
    <source>
        <strain evidence="6">M40</strain>
    </source>
</reference>
<evidence type="ECO:0000313" key="7">
    <source>
        <dbReference type="Proteomes" id="UP000386281"/>
    </source>
</evidence>
<evidence type="ECO:0000313" key="6">
    <source>
        <dbReference type="Proteomes" id="UP000076612"/>
    </source>
</evidence>
<organism evidence="3 6">
    <name type="scientific">Brevibacterium casei</name>
    <dbReference type="NCBI Taxonomy" id="33889"/>
    <lineage>
        <taxon>Bacteria</taxon>
        <taxon>Bacillati</taxon>
        <taxon>Actinomycetota</taxon>
        <taxon>Actinomycetes</taxon>
        <taxon>Micrococcales</taxon>
        <taxon>Brevibacteriaceae</taxon>
        <taxon>Brevibacterium</taxon>
    </lineage>
</organism>
<dbReference type="KEGG" id="bcau:I6G59_07105"/>
<dbReference type="EMBL" id="CAACXN010000020">
    <property type="protein sequence ID" value="VEW15170.1"/>
    <property type="molecule type" value="Genomic_DNA"/>
</dbReference>
<dbReference type="AlphaFoldDB" id="A0A165E6T3"/>
<dbReference type="InterPro" id="IPR013538">
    <property type="entry name" value="ASHA1/2-like_C"/>
</dbReference>
<gene>
    <name evidence="3" type="ORF">AVW13_10965</name>
    <name evidence="4" type="ORF">I6G59_07105</name>
    <name evidence="5" type="ORF">NCTC12391_03328</name>
</gene>
<proteinExistence type="inferred from homology"/>
<dbReference type="InterPro" id="IPR023393">
    <property type="entry name" value="START-like_dom_sf"/>
</dbReference>
<dbReference type="EMBL" id="CP065682">
    <property type="protein sequence ID" value="QPS35059.1"/>
    <property type="molecule type" value="Genomic_DNA"/>
</dbReference>
<evidence type="ECO:0000313" key="4">
    <source>
        <dbReference type="EMBL" id="QPS35059.1"/>
    </source>
</evidence>
<sequence>MATNEKSITVTRTIDHPTKEIFDVLTLPDNHTQFDGSGMVQSAEKSQRIQGVGDVFVMNMYAEAMGGDYQMHNHVTAYDENKMVGWQPAQADDPKEPGGWEWLYELNAAGPDSTEVTLTYDWSKVDDPKLLPLFPVVSEEQLDESLNKLAAAVSDR</sequence>
<name>A0A165E6T3_9MICO</name>
<reference evidence="4 8" key="4">
    <citation type="submission" date="2020-12" db="EMBL/GenBank/DDBJ databases">
        <title>FDA dAtabase for Regulatory Grade micrObial Sequences (FDA-ARGOS): Supporting development and validation of Infectious Disease Dx tests.</title>
        <authorList>
            <person name="Sproer C."/>
            <person name="Gronow S."/>
            <person name="Severitt S."/>
            <person name="Schroder I."/>
            <person name="Tallon L."/>
            <person name="Sadzewicz L."/>
            <person name="Zhao X."/>
            <person name="Boylan J."/>
            <person name="Ott S."/>
            <person name="Bowen H."/>
            <person name="Vavikolanu K."/>
            <person name="Mehta A."/>
            <person name="Aluvathingal J."/>
            <person name="Nadendla S."/>
            <person name="Lowell S."/>
            <person name="Myers T."/>
            <person name="Yan Y."/>
            <person name="Sichtig H."/>
        </authorList>
    </citation>
    <scope>NUCLEOTIDE SEQUENCE [LARGE SCALE GENOMIC DNA]</scope>
    <source>
        <strain evidence="4 8">FDAARGOS_902</strain>
    </source>
</reference>
<dbReference type="Pfam" id="PF08327">
    <property type="entry name" value="AHSA1"/>
    <property type="match status" value="1"/>
</dbReference>
<protein>
    <submittedName>
        <fullName evidence="3">Polyketide cyclase</fullName>
    </submittedName>
    <submittedName>
        <fullName evidence="4">SRPBCC domain-containing protein</fullName>
    </submittedName>
</protein>
<evidence type="ECO:0000313" key="8">
    <source>
        <dbReference type="Proteomes" id="UP000594979"/>
    </source>
</evidence>
<dbReference type="STRING" id="33889.AVW13_10965"/>
<reference evidence="3" key="2">
    <citation type="submission" date="2016-01" db="EMBL/GenBank/DDBJ databases">
        <authorList>
            <person name="Hong K.W."/>
        </authorList>
    </citation>
    <scope>NUCLEOTIDE SEQUENCE</scope>
    <source>
        <strain evidence="3">M40</strain>
    </source>
</reference>